<gene>
    <name evidence="1" type="ORF">A4X13_0g9105</name>
</gene>
<feature type="non-terminal residue" evidence="1">
    <location>
        <position position="70"/>
    </location>
</feature>
<protein>
    <submittedName>
        <fullName evidence="1">Uncharacterized protein</fullName>
    </submittedName>
</protein>
<organism evidence="1 2">
    <name type="scientific">Tilletia indica</name>
    <dbReference type="NCBI Taxonomy" id="43049"/>
    <lineage>
        <taxon>Eukaryota</taxon>
        <taxon>Fungi</taxon>
        <taxon>Dikarya</taxon>
        <taxon>Basidiomycota</taxon>
        <taxon>Ustilaginomycotina</taxon>
        <taxon>Exobasidiomycetes</taxon>
        <taxon>Tilletiales</taxon>
        <taxon>Tilletiaceae</taxon>
        <taxon>Tilletia</taxon>
    </lineage>
</organism>
<proteinExistence type="predicted"/>
<evidence type="ECO:0000313" key="1">
    <source>
        <dbReference type="EMBL" id="KAE8236577.1"/>
    </source>
</evidence>
<comment type="caution">
    <text evidence="1">The sequence shown here is derived from an EMBL/GenBank/DDBJ whole genome shotgun (WGS) entry which is preliminary data.</text>
</comment>
<accession>A0A8T8SBJ6</accession>
<keyword evidence="2" id="KW-1185">Reference proteome</keyword>
<sequence>MAQVGTENQIAYNNDQQDTALNAELIMTKEILKASVAGLQLILIGDLHSLPIVDMSLQSFAVSVRDWSGN</sequence>
<dbReference type="AlphaFoldDB" id="A0A8T8SBJ6"/>
<evidence type="ECO:0000313" key="2">
    <source>
        <dbReference type="Proteomes" id="UP000077521"/>
    </source>
</evidence>
<reference evidence="1" key="2">
    <citation type="journal article" date="2019" name="IMA Fungus">
        <title>Genome sequencing and comparison of five Tilletia species to identify candidate genes for the detection of regulated species infecting wheat.</title>
        <authorList>
            <person name="Nguyen H.D.T."/>
            <person name="Sultana T."/>
            <person name="Kesanakurti P."/>
            <person name="Hambleton S."/>
        </authorList>
    </citation>
    <scope>NUCLEOTIDE SEQUENCE</scope>
    <source>
        <strain evidence="1">DAOMC 236416</strain>
    </source>
</reference>
<reference evidence="1" key="1">
    <citation type="submission" date="2016-04" db="EMBL/GenBank/DDBJ databases">
        <authorList>
            <person name="Nguyen H.D."/>
            <person name="Samba Siva P."/>
            <person name="Cullis J."/>
            <person name="Levesque C.A."/>
            <person name="Hambleton S."/>
        </authorList>
    </citation>
    <scope>NUCLEOTIDE SEQUENCE</scope>
    <source>
        <strain evidence="1">DAOMC 236416</strain>
    </source>
</reference>
<dbReference type="Proteomes" id="UP000077521">
    <property type="component" value="Unassembled WGS sequence"/>
</dbReference>
<dbReference type="EMBL" id="LWDF02002155">
    <property type="protein sequence ID" value="KAE8236577.1"/>
    <property type="molecule type" value="Genomic_DNA"/>
</dbReference>
<name>A0A8T8SBJ6_9BASI</name>